<accession>A0ABU5U944</accession>
<sequence length="239" mass="25587">MPGTTPDAIAAIDIGTNSVHMLIARVAANDRFEVVTRQKEMVRLGSGQGEMMELEPDAIDRGVAALARCRSLADSLDAPIYAVATSAVREAQNAEDFLRRAKDEAGVDVEVISGHEEARLIQLGVLQALPVFDRRLALVDVGGGSTEVLVGRAGVVEYARSIKLGSLRMTRRFFPDGAVEGDAVERCRRYVRGRLEPMVHEGAQLGHAVAVATSGTAEALATMALVRRDEPMPQTLNAA</sequence>
<protein>
    <submittedName>
        <fullName evidence="3">Ppx/GppA family phosphatase</fullName>
    </submittedName>
</protein>
<dbReference type="CDD" id="cd24006">
    <property type="entry name" value="ASKHA_NBD_PPX_GppA"/>
    <property type="match status" value="1"/>
</dbReference>
<dbReference type="EMBL" id="JAYGHT010000233">
    <property type="protein sequence ID" value="MEA5523371.1"/>
    <property type="molecule type" value="Genomic_DNA"/>
</dbReference>
<organism evidence="3 4">
    <name type="scientific">Limnoraphis robusta CCNP1315</name>
    <dbReference type="NCBI Taxonomy" id="3110306"/>
    <lineage>
        <taxon>Bacteria</taxon>
        <taxon>Bacillati</taxon>
        <taxon>Cyanobacteriota</taxon>
        <taxon>Cyanophyceae</taxon>
        <taxon>Oscillatoriophycideae</taxon>
        <taxon>Oscillatoriales</taxon>
        <taxon>Sirenicapillariaceae</taxon>
        <taxon>Limnoraphis</taxon>
    </lineage>
</organism>
<reference evidence="3 4" key="1">
    <citation type="submission" date="2023-12" db="EMBL/GenBank/DDBJ databases">
        <title>Baltic Sea Cyanobacteria.</title>
        <authorList>
            <person name="Delbaje E."/>
            <person name="Fewer D.P."/>
            <person name="Shishido T.K."/>
        </authorList>
    </citation>
    <scope>NUCLEOTIDE SEQUENCE [LARGE SCALE GENOMIC DNA]</scope>
    <source>
        <strain evidence="3 4">CCNP 1315</strain>
    </source>
</reference>
<dbReference type="InterPro" id="IPR003695">
    <property type="entry name" value="Ppx_GppA_N"/>
</dbReference>
<evidence type="ECO:0000313" key="3">
    <source>
        <dbReference type="EMBL" id="MEA5523371.1"/>
    </source>
</evidence>
<dbReference type="Gene3D" id="3.30.420.150">
    <property type="entry name" value="Exopolyphosphatase. Domain 2"/>
    <property type="match status" value="1"/>
</dbReference>
<evidence type="ECO:0000256" key="1">
    <source>
        <dbReference type="ARBA" id="ARBA00007125"/>
    </source>
</evidence>
<feature type="non-terminal residue" evidence="3">
    <location>
        <position position="239"/>
    </location>
</feature>
<feature type="domain" description="Ppx/GppA phosphatase N-terminal" evidence="2">
    <location>
        <begin position="23"/>
        <end position="225"/>
    </location>
</feature>
<dbReference type="RefSeq" id="WP_419776279.1">
    <property type="nucleotide sequence ID" value="NZ_JAYGHT010000233.1"/>
</dbReference>
<dbReference type="PANTHER" id="PTHR30005">
    <property type="entry name" value="EXOPOLYPHOSPHATASE"/>
    <property type="match status" value="1"/>
</dbReference>
<dbReference type="SUPFAM" id="SSF53067">
    <property type="entry name" value="Actin-like ATPase domain"/>
    <property type="match status" value="2"/>
</dbReference>
<comment type="similarity">
    <text evidence="1">Belongs to the GppA/Ppx family.</text>
</comment>
<proteinExistence type="inferred from homology"/>
<name>A0ABU5U944_9CYAN</name>
<dbReference type="Pfam" id="PF02541">
    <property type="entry name" value="Ppx-GppA"/>
    <property type="match status" value="1"/>
</dbReference>
<gene>
    <name evidence="3" type="ORF">VB854_31020</name>
</gene>
<dbReference type="InterPro" id="IPR050273">
    <property type="entry name" value="GppA/Ppx_hydrolase"/>
</dbReference>
<dbReference type="Gene3D" id="3.30.420.40">
    <property type="match status" value="1"/>
</dbReference>
<evidence type="ECO:0000313" key="4">
    <source>
        <dbReference type="Proteomes" id="UP001301728"/>
    </source>
</evidence>
<evidence type="ECO:0000259" key="2">
    <source>
        <dbReference type="Pfam" id="PF02541"/>
    </source>
</evidence>
<dbReference type="InterPro" id="IPR043129">
    <property type="entry name" value="ATPase_NBD"/>
</dbReference>
<comment type="caution">
    <text evidence="3">The sequence shown here is derived from an EMBL/GenBank/DDBJ whole genome shotgun (WGS) entry which is preliminary data.</text>
</comment>
<keyword evidence="4" id="KW-1185">Reference proteome</keyword>
<dbReference type="PANTHER" id="PTHR30005:SF0">
    <property type="entry name" value="RETROGRADE REGULATION PROTEIN 2"/>
    <property type="match status" value="1"/>
</dbReference>
<dbReference type="Proteomes" id="UP001301728">
    <property type="component" value="Unassembled WGS sequence"/>
</dbReference>